<keyword evidence="11 14" id="KW-0408">Iron</keyword>
<dbReference type="GO" id="GO:0004497">
    <property type="term" value="F:monooxygenase activity"/>
    <property type="evidence" value="ECO:0007669"/>
    <property type="project" value="UniProtKB-KW"/>
</dbReference>
<comment type="cofactor">
    <cofactor evidence="1 14">
        <name>heme</name>
        <dbReference type="ChEBI" id="CHEBI:30413"/>
    </cofactor>
</comment>
<evidence type="ECO:0000256" key="4">
    <source>
        <dbReference type="ARBA" id="ARBA00004406"/>
    </source>
</evidence>
<gene>
    <name evidence="18" type="primary">LOC114240129</name>
</gene>
<feature type="binding site" description="axial binding residue" evidence="14">
    <location>
        <position position="443"/>
    </location>
    <ligand>
        <name>heme</name>
        <dbReference type="ChEBI" id="CHEBI:30413"/>
    </ligand>
    <ligandPart>
        <name>Fe</name>
        <dbReference type="ChEBI" id="CHEBI:18248"/>
    </ligandPart>
</feature>
<dbReference type="InterPro" id="IPR017972">
    <property type="entry name" value="Cyt_P450_CS"/>
</dbReference>
<dbReference type="PROSITE" id="PS00086">
    <property type="entry name" value="CYTOCHROME_P450"/>
    <property type="match status" value="1"/>
</dbReference>
<dbReference type="InterPro" id="IPR050196">
    <property type="entry name" value="Cytochrome_P450_Monoox"/>
</dbReference>
<dbReference type="OrthoDB" id="1470350at2759"/>
<evidence type="ECO:0000313" key="17">
    <source>
        <dbReference type="Proteomes" id="UP000504629"/>
    </source>
</evidence>
<comment type="subcellular location">
    <subcellularLocation>
        <location evidence="4">Endoplasmic reticulum membrane</location>
        <topology evidence="4">Peripheral membrane protein</topology>
    </subcellularLocation>
    <subcellularLocation>
        <location evidence="3">Microsome membrane</location>
        <topology evidence="3">Peripheral membrane protein</topology>
    </subcellularLocation>
</comment>
<evidence type="ECO:0000313" key="18">
    <source>
        <dbReference type="RefSeq" id="XP_028026371.1"/>
    </source>
</evidence>
<evidence type="ECO:0000256" key="5">
    <source>
        <dbReference type="ARBA" id="ARBA00010617"/>
    </source>
</evidence>
<keyword evidence="17" id="KW-1185">Reference proteome</keyword>
<accession>A0A6J2JAE7</accession>
<dbReference type="GO" id="GO:0016705">
    <property type="term" value="F:oxidoreductase activity, acting on paired donors, with incorporation or reduction of molecular oxygen"/>
    <property type="evidence" value="ECO:0007669"/>
    <property type="project" value="InterPro"/>
</dbReference>
<comment type="function">
    <text evidence="2">May be involved in the metabolism of insect hormones and in the breakdown of synthetic insecticides.</text>
</comment>
<keyword evidence="8" id="KW-0256">Endoplasmic reticulum</keyword>
<evidence type="ECO:0000256" key="1">
    <source>
        <dbReference type="ARBA" id="ARBA00001971"/>
    </source>
</evidence>
<reference evidence="18" key="1">
    <citation type="submission" date="2025-08" db="UniProtKB">
        <authorList>
            <consortium name="RefSeq"/>
        </authorList>
    </citation>
    <scope>IDENTIFICATION</scope>
    <source>
        <tissue evidence="18">Silk gland</tissue>
    </source>
</reference>
<evidence type="ECO:0000256" key="16">
    <source>
        <dbReference type="SAM" id="SignalP"/>
    </source>
</evidence>
<evidence type="ECO:0000256" key="15">
    <source>
        <dbReference type="RuleBase" id="RU000461"/>
    </source>
</evidence>
<evidence type="ECO:0000256" key="6">
    <source>
        <dbReference type="ARBA" id="ARBA00022617"/>
    </source>
</evidence>
<dbReference type="SUPFAM" id="SSF48264">
    <property type="entry name" value="Cytochrome P450"/>
    <property type="match status" value="1"/>
</dbReference>
<evidence type="ECO:0000256" key="7">
    <source>
        <dbReference type="ARBA" id="ARBA00022723"/>
    </source>
</evidence>
<dbReference type="Gene3D" id="1.10.630.10">
    <property type="entry name" value="Cytochrome P450"/>
    <property type="match status" value="1"/>
</dbReference>
<dbReference type="Pfam" id="PF00067">
    <property type="entry name" value="p450"/>
    <property type="match status" value="1"/>
</dbReference>
<dbReference type="PANTHER" id="PTHR24291">
    <property type="entry name" value="CYTOCHROME P450 FAMILY 4"/>
    <property type="match status" value="1"/>
</dbReference>
<keyword evidence="13" id="KW-0472">Membrane</keyword>
<dbReference type="InterPro" id="IPR036396">
    <property type="entry name" value="Cyt_P450_sf"/>
</dbReference>
<organism evidence="17 18">
    <name type="scientific">Bombyx mandarina</name>
    <name type="common">Wild silk moth</name>
    <name type="synonym">Wild silkworm</name>
    <dbReference type="NCBI Taxonomy" id="7092"/>
    <lineage>
        <taxon>Eukaryota</taxon>
        <taxon>Metazoa</taxon>
        <taxon>Ecdysozoa</taxon>
        <taxon>Arthropoda</taxon>
        <taxon>Hexapoda</taxon>
        <taxon>Insecta</taxon>
        <taxon>Pterygota</taxon>
        <taxon>Neoptera</taxon>
        <taxon>Endopterygota</taxon>
        <taxon>Lepidoptera</taxon>
        <taxon>Glossata</taxon>
        <taxon>Ditrysia</taxon>
        <taxon>Bombycoidea</taxon>
        <taxon>Bombycidae</taxon>
        <taxon>Bombycinae</taxon>
        <taxon>Bombyx</taxon>
    </lineage>
</organism>
<keyword evidence="9" id="KW-0492">Microsome</keyword>
<evidence type="ECO:0000256" key="11">
    <source>
        <dbReference type="ARBA" id="ARBA00023004"/>
    </source>
</evidence>
<proteinExistence type="inferred from homology"/>
<dbReference type="AlphaFoldDB" id="A0A6J2JAE7"/>
<keyword evidence="6 14" id="KW-0349">Heme</keyword>
<dbReference type="PRINTS" id="PR00385">
    <property type="entry name" value="P450"/>
</dbReference>
<dbReference type="GO" id="GO:0005506">
    <property type="term" value="F:iron ion binding"/>
    <property type="evidence" value="ECO:0007669"/>
    <property type="project" value="InterPro"/>
</dbReference>
<evidence type="ECO:0000256" key="14">
    <source>
        <dbReference type="PIRSR" id="PIRSR602401-1"/>
    </source>
</evidence>
<evidence type="ECO:0000256" key="13">
    <source>
        <dbReference type="ARBA" id="ARBA00023136"/>
    </source>
</evidence>
<evidence type="ECO:0000256" key="3">
    <source>
        <dbReference type="ARBA" id="ARBA00004174"/>
    </source>
</evidence>
<dbReference type="RefSeq" id="XP_028026371.1">
    <property type="nucleotide sequence ID" value="XM_028170570.1"/>
</dbReference>
<dbReference type="GO" id="GO:0005789">
    <property type="term" value="C:endoplasmic reticulum membrane"/>
    <property type="evidence" value="ECO:0007669"/>
    <property type="project" value="UniProtKB-SubCell"/>
</dbReference>
<keyword evidence="10 15" id="KW-0560">Oxidoreductase</keyword>
<evidence type="ECO:0000256" key="10">
    <source>
        <dbReference type="ARBA" id="ARBA00023002"/>
    </source>
</evidence>
<evidence type="ECO:0000256" key="9">
    <source>
        <dbReference type="ARBA" id="ARBA00022848"/>
    </source>
</evidence>
<dbReference type="GeneID" id="114240129"/>
<evidence type="ECO:0000256" key="8">
    <source>
        <dbReference type="ARBA" id="ARBA00022824"/>
    </source>
</evidence>
<comment type="similarity">
    <text evidence="5 15">Belongs to the cytochrome P450 family.</text>
</comment>
<feature type="signal peptide" evidence="16">
    <location>
        <begin position="1"/>
        <end position="22"/>
    </location>
</feature>
<name>A0A6J2JAE7_BOMMA</name>
<evidence type="ECO:0000256" key="2">
    <source>
        <dbReference type="ARBA" id="ARBA00003690"/>
    </source>
</evidence>
<keyword evidence="12 15" id="KW-0503">Monooxygenase</keyword>
<evidence type="ECO:0000256" key="12">
    <source>
        <dbReference type="ARBA" id="ARBA00023033"/>
    </source>
</evidence>
<dbReference type="PRINTS" id="PR00463">
    <property type="entry name" value="EP450I"/>
</dbReference>
<keyword evidence="7 14" id="KW-0479">Metal-binding</keyword>
<keyword evidence="16" id="KW-0732">Signal</keyword>
<feature type="chain" id="PRO_5027015920" evidence="16">
    <location>
        <begin position="23"/>
        <end position="505"/>
    </location>
</feature>
<sequence>MIWNLLLLVVLFLLWLSRRSNKNIMKVYKEIGSGFKKMPLVGHTYLLLGNDEDRMKGFQMIGNDAIKRGGMSCYWHGNRLFVVSVDPVELDVILKNCLEKDDLMKFSRILTGNGSIFAPVNIWHRRRKLLNPHFGTKNQNNFMKTFIKQSAVLVDNLRKEADNGTFSVWDYLTAYTLDSVCEATLGVQMNSQAHSNLEFLRSFDVCSSLGAARICQPWLHSDIIYHRLQRYKTYQKNTEYVLDFVKQIVQSKRRQVENEPDSKTQCDKQIPTSDNGMKTVLELLILNKTFNDVELQEEAFVMIIAGTDTSAIGISFTLLMLARYPDVQEKVYQEIQELFGDSERPPEVEDIHRLLYLDAVIKEAMRLYPPAPVIIRKVERETKLPSGLILPRDIGILIPIWSVNRNPKYWGDDADVFRPERFLDGTKRHPTAFMTFSQGPRACLGFKFAMNSAKAALASILRHYRIKPPSELTSMSPGQYPPIRVKFALMTRDVDNFRIQLESRS</sequence>
<dbReference type="InterPro" id="IPR002401">
    <property type="entry name" value="Cyt_P450_E_grp-I"/>
</dbReference>
<dbReference type="InterPro" id="IPR001128">
    <property type="entry name" value="Cyt_P450"/>
</dbReference>
<dbReference type="GO" id="GO:0020037">
    <property type="term" value="F:heme binding"/>
    <property type="evidence" value="ECO:0007669"/>
    <property type="project" value="InterPro"/>
</dbReference>
<dbReference type="KEGG" id="bman:114240129"/>
<dbReference type="Proteomes" id="UP000504629">
    <property type="component" value="Unplaced"/>
</dbReference>
<protein>
    <submittedName>
        <fullName evidence="18">Cytochrome P450 4C1-like isoform X1</fullName>
    </submittedName>
</protein>
<dbReference type="PANTHER" id="PTHR24291:SF189">
    <property type="entry name" value="CYTOCHROME P450 4C3-RELATED"/>
    <property type="match status" value="1"/>
</dbReference>